<organism evidence="2 3">
    <name type="scientific">Paenibacillus paeoniae</name>
    <dbReference type="NCBI Taxonomy" id="2292705"/>
    <lineage>
        <taxon>Bacteria</taxon>
        <taxon>Bacillati</taxon>
        <taxon>Bacillota</taxon>
        <taxon>Bacilli</taxon>
        <taxon>Bacillales</taxon>
        <taxon>Paenibacillaceae</taxon>
        <taxon>Paenibacillus</taxon>
    </lineage>
</organism>
<gene>
    <name evidence="2" type="ORF">DX130_08680</name>
</gene>
<dbReference type="RefSeq" id="WP_116044422.1">
    <property type="nucleotide sequence ID" value="NZ_QUBQ01000001.1"/>
</dbReference>
<keyword evidence="1" id="KW-0812">Transmembrane</keyword>
<reference evidence="2 3" key="1">
    <citation type="submission" date="2018-08" db="EMBL/GenBank/DDBJ databases">
        <title>Paenibacillus sp. M4BSY-1, whole genome shotgun sequence.</title>
        <authorList>
            <person name="Tuo L."/>
        </authorList>
    </citation>
    <scope>NUCLEOTIDE SEQUENCE [LARGE SCALE GENOMIC DNA]</scope>
    <source>
        <strain evidence="2 3">M4BSY-1</strain>
    </source>
</reference>
<accession>A0A371PM51</accession>
<dbReference type="AlphaFoldDB" id="A0A371PM51"/>
<keyword evidence="1" id="KW-1133">Transmembrane helix</keyword>
<dbReference type="EMBL" id="QUBQ01000001">
    <property type="protein sequence ID" value="REK77065.1"/>
    <property type="molecule type" value="Genomic_DNA"/>
</dbReference>
<protein>
    <submittedName>
        <fullName evidence="2">Uncharacterized protein</fullName>
    </submittedName>
</protein>
<proteinExistence type="predicted"/>
<name>A0A371PM51_9BACL</name>
<evidence type="ECO:0000313" key="3">
    <source>
        <dbReference type="Proteomes" id="UP000261905"/>
    </source>
</evidence>
<dbReference type="Proteomes" id="UP000261905">
    <property type="component" value="Unassembled WGS sequence"/>
</dbReference>
<evidence type="ECO:0000313" key="2">
    <source>
        <dbReference type="EMBL" id="REK77065.1"/>
    </source>
</evidence>
<dbReference type="OrthoDB" id="9878865at2"/>
<comment type="caution">
    <text evidence="2">The sequence shown here is derived from an EMBL/GenBank/DDBJ whole genome shotgun (WGS) entry which is preliminary data.</text>
</comment>
<keyword evidence="1" id="KW-0472">Membrane</keyword>
<feature type="transmembrane region" description="Helical" evidence="1">
    <location>
        <begin position="31"/>
        <end position="50"/>
    </location>
</feature>
<evidence type="ECO:0000256" key="1">
    <source>
        <dbReference type="SAM" id="Phobius"/>
    </source>
</evidence>
<keyword evidence="3" id="KW-1185">Reference proteome</keyword>
<sequence>MSIPLMMLVWLFALGFGYTSGSWRGLQKRDAWIVCTLLLLSLALTVGIAINPQLPNPTEWVEQALSPLKPLLEPVN</sequence>